<evidence type="ECO:0000256" key="1">
    <source>
        <dbReference type="ARBA" id="ARBA00009313"/>
    </source>
</evidence>
<dbReference type="Proteomes" id="UP000318571">
    <property type="component" value="Chromosome 10"/>
</dbReference>
<dbReference type="STRING" id="6832.A0A553NCK0"/>
<feature type="compositionally biased region" description="Gly residues" evidence="2">
    <location>
        <begin position="86"/>
        <end position="95"/>
    </location>
</feature>
<feature type="domain" description="NF-kappa-B-activating protein C-terminal" evidence="3">
    <location>
        <begin position="248"/>
        <end position="347"/>
    </location>
</feature>
<evidence type="ECO:0000256" key="2">
    <source>
        <dbReference type="SAM" id="MobiDB-lite"/>
    </source>
</evidence>
<name>A0A553NCK0_TIGCA</name>
<sequence>MSSRRSSRPLKSRSRSPRSRTRHSSRENQRANKPVERWPKDGYHQMRDEERRGGRDFRDGRDRGREGGGGGGGGFGRGGFGERGRGFGPGGGGGNKLSDEFLAHRRTQREEIGERGANEVWGRSPDSRPSLQDSTESEDEETRNTQKDKGSRQKKQKKEKKHKKKSSKKSKKHSKKSKKSKKKSKKRKVVSSSSSSSESESGSASEEEWVEQELVPRVGNRNIQGDPDEEDSDLIGPQLPSKVQLTHKEMGTALLPGEGSAMAAYVADGKRIPRRGEIGLSSNEITRYEEDGWVMSGSRHRRMEAVRLRKENQIYSAEEKRALAMFSKEERQKRENKILGEFRELVTEKLKSTK</sequence>
<feature type="compositionally biased region" description="Basic and acidic residues" evidence="2">
    <location>
        <begin position="24"/>
        <end position="66"/>
    </location>
</feature>
<dbReference type="InterPro" id="IPR040466">
    <property type="entry name" value="NKAP"/>
</dbReference>
<protein>
    <recommendedName>
        <fullName evidence="3">NF-kappa-B-activating protein C-terminal domain-containing protein</fullName>
    </recommendedName>
</protein>
<dbReference type="PANTHER" id="PTHR13087">
    <property type="entry name" value="NF-KAPPA B ACTIVATING PROTEIN"/>
    <property type="match status" value="1"/>
</dbReference>
<gene>
    <name evidence="4" type="ORF">TCAL_00344</name>
</gene>
<dbReference type="EMBL" id="VCGU01000458">
    <property type="protein sequence ID" value="TRY63145.1"/>
    <property type="molecule type" value="Genomic_DNA"/>
</dbReference>
<evidence type="ECO:0000313" key="4">
    <source>
        <dbReference type="EMBL" id="TRY63145.1"/>
    </source>
</evidence>
<feature type="compositionally biased region" description="Basic and acidic residues" evidence="2">
    <location>
        <begin position="142"/>
        <end position="151"/>
    </location>
</feature>
<feature type="compositionally biased region" description="Basic residues" evidence="2">
    <location>
        <begin position="1"/>
        <end position="23"/>
    </location>
</feature>
<dbReference type="InterPro" id="IPR009269">
    <property type="entry name" value="NKAP_C"/>
</dbReference>
<reference evidence="4 5" key="1">
    <citation type="journal article" date="2018" name="Nat. Ecol. Evol.">
        <title>Genomic signatures of mitonuclear coevolution across populations of Tigriopus californicus.</title>
        <authorList>
            <person name="Barreto F.S."/>
            <person name="Watson E.T."/>
            <person name="Lima T.G."/>
            <person name="Willett C.S."/>
            <person name="Edmands S."/>
            <person name="Li W."/>
            <person name="Burton R.S."/>
        </authorList>
    </citation>
    <scope>NUCLEOTIDE SEQUENCE [LARGE SCALE GENOMIC DNA]</scope>
    <source>
        <strain evidence="4 5">San Diego</strain>
    </source>
</reference>
<comment type="caution">
    <text evidence="4">The sequence shown here is derived from an EMBL/GenBank/DDBJ whole genome shotgun (WGS) entry which is preliminary data.</text>
</comment>
<accession>A0A553NCK0</accession>
<feature type="region of interest" description="Disordered" evidence="2">
    <location>
        <begin position="1"/>
        <end position="240"/>
    </location>
</feature>
<organism evidence="4 5">
    <name type="scientific">Tigriopus californicus</name>
    <name type="common">Marine copepod</name>
    <dbReference type="NCBI Taxonomy" id="6832"/>
    <lineage>
        <taxon>Eukaryota</taxon>
        <taxon>Metazoa</taxon>
        <taxon>Ecdysozoa</taxon>
        <taxon>Arthropoda</taxon>
        <taxon>Crustacea</taxon>
        <taxon>Multicrustacea</taxon>
        <taxon>Hexanauplia</taxon>
        <taxon>Copepoda</taxon>
        <taxon>Harpacticoida</taxon>
        <taxon>Harpacticidae</taxon>
        <taxon>Tigriopus</taxon>
    </lineage>
</organism>
<feature type="compositionally biased region" description="Basic and acidic residues" evidence="2">
    <location>
        <begin position="97"/>
        <end position="117"/>
    </location>
</feature>
<feature type="compositionally biased region" description="Basic residues" evidence="2">
    <location>
        <begin position="152"/>
        <end position="189"/>
    </location>
</feature>
<dbReference type="PANTHER" id="PTHR13087:SF0">
    <property type="entry name" value="NFKB ACTIVATING PROTEIN LIKE"/>
    <property type="match status" value="1"/>
</dbReference>
<dbReference type="OMA" id="WRQQENM"/>
<keyword evidence="5" id="KW-1185">Reference proteome</keyword>
<comment type="similarity">
    <text evidence="1">Belongs to the NKAP family.</text>
</comment>
<dbReference type="Pfam" id="PF06047">
    <property type="entry name" value="Nkap_C"/>
    <property type="match status" value="1"/>
</dbReference>
<evidence type="ECO:0000259" key="3">
    <source>
        <dbReference type="Pfam" id="PF06047"/>
    </source>
</evidence>
<dbReference type="GO" id="GO:0005634">
    <property type="term" value="C:nucleus"/>
    <property type="evidence" value="ECO:0007669"/>
    <property type="project" value="TreeGrafter"/>
</dbReference>
<proteinExistence type="inferred from homology"/>
<evidence type="ECO:0000313" key="5">
    <source>
        <dbReference type="Proteomes" id="UP000318571"/>
    </source>
</evidence>
<dbReference type="AlphaFoldDB" id="A0A553NCK0"/>
<dbReference type="GO" id="GO:0003682">
    <property type="term" value="F:chromatin binding"/>
    <property type="evidence" value="ECO:0007669"/>
    <property type="project" value="InterPro"/>
</dbReference>
<feature type="compositionally biased region" description="Low complexity" evidence="2">
    <location>
        <begin position="190"/>
        <end position="203"/>
    </location>
</feature>
<dbReference type="GO" id="GO:0010468">
    <property type="term" value="P:regulation of gene expression"/>
    <property type="evidence" value="ECO:0007669"/>
    <property type="project" value="TreeGrafter"/>
</dbReference>
<feature type="compositionally biased region" description="Gly residues" evidence="2">
    <location>
        <begin position="67"/>
        <end position="79"/>
    </location>
</feature>